<dbReference type="Pfam" id="PF04597">
    <property type="entry name" value="Ribophorin_I"/>
    <property type="match status" value="1"/>
</dbReference>
<evidence type="ECO:0000256" key="6">
    <source>
        <dbReference type="ARBA" id="ARBA00022692"/>
    </source>
</evidence>
<dbReference type="RefSeq" id="XP_005185550.2">
    <property type="nucleotide sequence ID" value="XM_005185493.4"/>
</dbReference>
<dbReference type="PANTHER" id="PTHR21049:SF0">
    <property type="entry name" value="DOLICHYL-DIPHOSPHOOLIGOSACCHARIDE--PROTEIN GLYCOSYLTRANSFERASE SUBUNIT 1"/>
    <property type="match status" value="1"/>
</dbReference>
<dbReference type="AlphaFoldDB" id="A0A1I8NE95"/>
<dbReference type="UniPathway" id="UPA00378"/>
<dbReference type="VEuPathDB" id="VectorBase:MDOMA2_013464"/>
<evidence type="ECO:0000256" key="1">
    <source>
        <dbReference type="ARBA" id="ARBA00002791"/>
    </source>
</evidence>
<keyword evidence="9 11" id="KW-1133">Transmembrane helix</keyword>
<sequence>MVMVRHFSKSLKLLVCAFLFVLHLQSASSEIINKNVDRVLDFSTQLTKETVKITAADDAGKQFSKYQLIIPTELQSSLSYISAKDSKKKELKLQKEQKDDVTYYNVELPKAAASHELFVDLVFIKQLLPYPEEIKQSDKQLVKYNGQLYFYTPYKTSEQKTQVVLSSSNIIAYNQTKPYTVSGSKIKYGPYENIPAFNKEKLYIHYENQSPFMTVNRLERTIQISHWGNIAVEENIQLTHSGAKLKGSFSRYEFQKDTRSGQSAIKSYKTMLPASAFGVYYRDSNGNISTSNMNVLREYVDLELRPRFPLFGGWKTQYTIGYNMPSFEYLFSEGSNYLLKMRLIDHIFDDMFIEEAVVTIILPEGCTGIKLKTPYAVERQEDGLTHTYLDTFGRPTITFSKKNVVENHIANFELTYNFSKVLLLQEPLLLISFVFLIFIVAIICKRLDFSISSHPHKD</sequence>
<evidence type="ECO:0000256" key="2">
    <source>
        <dbReference type="ARBA" id="ARBA00004115"/>
    </source>
</evidence>
<dbReference type="VEuPathDB" id="VectorBase:MDOA014303"/>
<evidence type="ECO:0000256" key="3">
    <source>
        <dbReference type="ARBA" id="ARBA00004922"/>
    </source>
</evidence>
<keyword evidence="6 11" id="KW-0812">Transmembrane</keyword>
<comment type="pathway">
    <text evidence="3 11">Protein modification; protein glycosylation.</text>
</comment>
<comment type="subcellular location">
    <subcellularLocation>
        <location evidence="2 11">Endoplasmic reticulum membrane</location>
        <topology evidence="2 11">Single-pass type I membrane protein</topology>
    </subcellularLocation>
</comment>
<comment type="similarity">
    <text evidence="4 11">Belongs to the OST1 family.</text>
</comment>
<feature type="transmembrane region" description="Helical" evidence="11">
    <location>
        <begin position="427"/>
        <end position="444"/>
    </location>
</feature>
<comment type="function">
    <text evidence="1 11">Subunit of the oligosaccharyl transferase (OST) complex that catalyzes the initial transfer of a defined glycan (Glc(3)Man(9)GlcNAc(2) in eukaryotes) from the lipid carrier dolichol-pyrophosphate to an asparagine residue within an Asn-X-Ser/Thr consensus motif in nascent polypeptide chains, the first step in protein N-glycosylation. N-glycosylation occurs cotranslationally and the complex associates with the Sec61 complex at the channel-forming translocon complex that mediates protein translocation across the endoplasmic reticulum (ER). All subunits are required for a maximal enzyme activity.</text>
</comment>
<dbReference type="eggNOG" id="KOG2291">
    <property type="taxonomic scope" value="Eukaryota"/>
</dbReference>
<dbReference type="EnsemblMetazoa" id="MDOA014303-RA">
    <property type="protein sequence ID" value="MDOA014303-PA"/>
    <property type="gene ID" value="MDOA014303"/>
</dbReference>
<dbReference type="PANTHER" id="PTHR21049">
    <property type="entry name" value="RIBOPHORIN I"/>
    <property type="match status" value="1"/>
</dbReference>
<organism evidence="12">
    <name type="scientific">Musca domestica</name>
    <name type="common">House fly</name>
    <dbReference type="NCBI Taxonomy" id="7370"/>
    <lineage>
        <taxon>Eukaryota</taxon>
        <taxon>Metazoa</taxon>
        <taxon>Ecdysozoa</taxon>
        <taxon>Arthropoda</taxon>
        <taxon>Hexapoda</taxon>
        <taxon>Insecta</taxon>
        <taxon>Pterygota</taxon>
        <taxon>Neoptera</taxon>
        <taxon>Endopterygota</taxon>
        <taxon>Diptera</taxon>
        <taxon>Brachycera</taxon>
        <taxon>Muscomorpha</taxon>
        <taxon>Muscoidea</taxon>
        <taxon>Muscidae</taxon>
        <taxon>Musca</taxon>
    </lineage>
</organism>
<evidence type="ECO:0000256" key="11">
    <source>
        <dbReference type="RuleBase" id="RU361143"/>
    </source>
</evidence>
<evidence type="ECO:0000313" key="12">
    <source>
        <dbReference type="EnsemblMetazoa" id="MDOA014303-PA"/>
    </source>
</evidence>
<evidence type="ECO:0000256" key="4">
    <source>
        <dbReference type="ARBA" id="ARBA00008905"/>
    </source>
</evidence>
<proteinExistence type="inferred from homology"/>
<feature type="chain" id="PRO_5044514293" description="Dolichyl-diphosphooligosaccharide--protein glycosyltransferase subunit 1" evidence="11">
    <location>
        <begin position="30"/>
        <end position="458"/>
    </location>
</feature>
<reference evidence="12" key="1">
    <citation type="submission" date="2020-05" db="UniProtKB">
        <authorList>
            <consortium name="EnsemblMetazoa"/>
        </authorList>
    </citation>
    <scope>IDENTIFICATION</scope>
    <source>
        <strain evidence="12">Aabys</strain>
    </source>
</reference>
<evidence type="ECO:0000256" key="5">
    <source>
        <dbReference type="ARBA" id="ARBA00017611"/>
    </source>
</evidence>
<dbReference type="KEGG" id="mde:101889760"/>
<dbReference type="STRING" id="7370.A0A1I8NE95"/>
<evidence type="ECO:0000256" key="8">
    <source>
        <dbReference type="ARBA" id="ARBA00022824"/>
    </source>
</evidence>
<protein>
    <recommendedName>
        <fullName evidence="5 11">Dolichyl-diphosphooligosaccharide--protein glycosyltransferase subunit 1</fullName>
    </recommendedName>
</protein>
<gene>
    <name evidence="12" type="primary">101889760</name>
</gene>
<accession>A0A1I8NE95</accession>
<keyword evidence="7 11" id="KW-0732">Signal</keyword>
<evidence type="ECO:0000256" key="7">
    <source>
        <dbReference type="ARBA" id="ARBA00022729"/>
    </source>
</evidence>
<comment type="subunit">
    <text evidence="11">Component of the oligosaccharyltransferase (OST) complex.</text>
</comment>
<evidence type="ECO:0000256" key="10">
    <source>
        <dbReference type="ARBA" id="ARBA00023136"/>
    </source>
</evidence>
<dbReference type="InterPro" id="IPR007676">
    <property type="entry name" value="Ribophorin_I"/>
</dbReference>
<keyword evidence="8 11" id="KW-0256">Endoplasmic reticulum</keyword>
<name>A0A1I8NE95_MUSDO</name>
<dbReference type="OrthoDB" id="310030at2759"/>
<evidence type="ECO:0000256" key="9">
    <source>
        <dbReference type="ARBA" id="ARBA00022989"/>
    </source>
</evidence>
<dbReference type="GO" id="GO:0018279">
    <property type="term" value="P:protein N-linked glycosylation via asparagine"/>
    <property type="evidence" value="ECO:0007669"/>
    <property type="project" value="TreeGrafter"/>
</dbReference>
<dbReference type="GO" id="GO:0008250">
    <property type="term" value="C:oligosaccharyltransferase complex"/>
    <property type="evidence" value="ECO:0007669"/>
    <property type="project" value="UniProtKB-UniRule"/>
</dbReference>
<feature type="signal peptide" evidence="11">
    <location>
        <begin position="1"/>
        <end position="29"/>
    </location>
</feature>
<keyword evidence="10 11" id="KW-0472">Membrane</keyword>